<keyword evidence="5" id="KW-1185">Reference proteome</keyword>
<dbReference type="Pfam" id="PF05225">
    <property type="entry name" value="HTH_psq"/>
    <property type="match status" value="1"/>
</dbReference>
<name>A0A6A5VCU8_9PLEO</name>
<dbReference type="InterPro" id="IPR009057">
    <property type="entry name" value="Homeodomain-like_sf"/>
</dbReference>
<dbReference type="GO" id="GO:0003677">
    <property type="term" value="F:DNA binding"/>
    <property type="evidence" value="ECO:0007669"/>
    <property type="project" value="UniProtKB-KW"/>
</dbReference>
<feature type="domain" description="HTH CENPB-type" evidence="3">
    <location>
        <begin position="49"/>
        <end position="114"/>
    </location>
</feature>
<dbReference type="InterPro" id="IPR006600">
    <property type="entry name" value="HTH_CenpB_DNA-bd_dom"/>
</dbReference>
<dbReference type="AlphaFoldDB" id="A0A6A5VCU8"/>
<keyword evidence="2" id="KW-0539">Nucleus</keyword>
<dbReference type="SMART" id="SM00674">
    <property type="entry name" value="CENPB"/>
    <property type="match status" value="1"/>
</dbReference>
<keyword evidence="1" id="KW-0238">DNA-binding</keyword>
<evidence type="ECO:0000259" key="3">
    <source>
        <dbReference type="PROSITE" id="PS51253"/>
    </source>
</evidence>
<proteinExistence type="predicted"/>
<evidence type="ECO:0000313" key="4">
    <source>
        <dbReference type="EMBL" id="KAF1973812.1"/>
    </source>
</evidence>
<evidence type="ECO:0000256" key="1">
    <source>
        <dbReference type="ARBA" id="ARBA00023125"/>
    </source>
</evidence>
<dbReference type="InterPro" id="IPR007889">
    <property type="entry name" value="HTH_Psq"/>
</dbReference>
<sequence>MGAIEDAIKAIQSLDLGEKFSYRKIAATYGVDRTTLSRRHKRVQAPNKAKNINQQKLTLQQEQELVQYIKGLTKRHTPPTREMIQNFASTIAKEPVSESWVTRFINRHSIHLISQWTVGMDNNRHKADLVDKYRLYFNLLHSK</sequence>
<accession>A0A6A5VCU8</accession>
<gene>
    <name evidence="4" type="ORF">BU23DRAFT_391182</name>
</gene>
<dbReference type="Gene3D" id="1.10.10.60">
    <property type="entry name" value="Homeodomain-like"/>
    <property type="match status" value="1"/>
</dbReference>
<feature type="non-terminal residue" evidence="4">
    <location>
        <position position="143"/>
    </location>
</feature>
<dbReference type="Pfam" id="PF03221">
    <property type="entry name" value="HTH_Tnp_Tc5"/>
    <property type="match status" value="1"/>
</dbReference>
<dbReference type="Proteomes" id="UP000800036">
    <property type="component" value="Unassembled WGS sequence"/>
</dbReference>
<organism evidence="4 5">
    <name type="scientific">Bimuria novae-zelandiae CBS 107.79</name>
    <dbReference type="NCBI Taxonomy" id="1447943"/>
    <lineage>
        <taxon>Eukaryota</taxon>
        <taxon>Fungi</taxon>
        <taxon>Dikarya</taxon>
        <taxon>Ascomycota</taxon>
        <taxon>Pezizomycotina</taxon>
        <taxon>Dothideomycetes</taxon>
        <taxon>Pleosporomycetidae</taxon>
        <taxon>Pleosporales</taxon>
        <taxon>Massarineae</taxon>
        <taxon>Didymosphaeriaceae</taxon>
        <taxon>Bimuria</taxon>
    </lineage>
</organism>
<dbReference type="PROSITE" id="PS51253">
    <property type="entry name" value="HTH_CENPB"/>
    <property type="match status" value="1"/>
</dbReference>
<dbReference type="OrthoDB" id="3942738at2759"/>
<reference evidence="4" key="1">
    <citation type="journal article" date="2020" name="Stud. Mycol.">
        <title>101 Dothideomycetes genomes: a test case for predicting lifestyles and emergence of pathogens.</title>
        <authorList>
            <person name="Haridas S."/>
            <person name="Albert R."/>
            <person name="Binder M."/>
            <person name="Bloem J."/>
            <person name="Labutti K."/>
            <person name="Salamov A."/>
            <person name="Andreopoulos B."/>
            <person name="Baker S."/>
            <person name="Barry K."/>
            <person name="Bills G."/>
            <person name="Bluhm B."/>
            <person name="Cannon C."/>
            <person name="Castanera R."/>
            <person name="Culley D."/>
            <person name="Daum C."/>
            <person name="Ezra D."/>
            <person name="Gonzalez J."/>
            <person name="Henrissat B."/>
            <person name="Kuo A."/>
            <person name="Liang C."/>
            <person name="Lipzen A."/>
            <person name="Lutzoni F."/>
            <person name="Magnuson J."/>
            <person name="Mondo S."/>
            <person name="Nolan M."/>
            <person name="Ohm R."/>
            <person name="Pangilinan J."/>
            <person name="Park H.-J."/>
            <person name="Ramirez L."/>
            <person name="Alfaro M."/>
            <person name="Sun H."/>
            <person name="Tritt A."/>
            <person name="Yoshinaga Y."/>
            <person name="Zwiers L.-H."/>
            <person name="Turgeon B."/>
            <person name="Goodwin S."/>
            <person name="Spatafora J."/>
            <person name="Crous P."/>
            <person name="Grigoriev I."/>
        </authorList>
    </citation>
    <scope>NUCLEOTIDE SEQUENCE</scope>
    <source>
        <strain evidence="4">CBS 107.79</strain>
    </source>
</reference>
<evidence type="ECO:0000256" key="2">
    <source>
        <dbReference type="ARBA" id="ARBA00023242"/>
    </source>
</evidence>
<protein>
    <recommendedName>
        <fullName evidence="3">HTH CENPB-type domain-containing protein</fullName>
    </recommendedName>
</protein>
<evidence type="ECO:0000313" key="5">
    <source>
        <dbReference type="Proteomes" id="UP000800036"/>
    </source>
</evidence>
<dbReference type="EMBL" id="ML976678">
    <property type="protein sequence ID" value="KAF1973812.1"/>
    <property type="molecule type" value="Genomic_DNA"/>
</dbReference>
<dbReference type="SUPFAM" id="SSF46689">
    <property type="entry name" value="Homeodomain-like"/>
    <property type="match status" value="1"/>
</dbReference>